<evidence type="ECO:0000313" key="2">
    <source>
        <dbReference type="Proteomes" id="UP000468443"/>
    </source>
</evidence>
<dbReference type="Proteomes" id="UP000468443">
    <property type="component" value="Unassembled WGS sequence"/>
</dbReference>
<proteinExistence type="predicted"/>
<protein>
    <submittedName>
        <fullName evidence="1">Uncharacterized protein</fullName>
    </submittedName>
</protein>
<gene>
    <name evidence="1" type="ORF">GWK09_13315</name>
</gene>
<evidence type="ECO:0000313" key="1">
    <source>
        <dbReference type="EMBL" id="NER11505.1"/>
    </source>
</evidence>
<sequence>MKKIISFISVFALFIIGCSDSDVFQDENILKSTNFTGTTTECYPDIDGLVSGLPTSVEVTTTAKPGMDSYFTININD</sequence>
<accession>A0A6P0UE59</accession>
<dbReference type="PROSITE" id="PS51257">
    <property type="entry name" value="PROKAR_LIPOPROTEIN"/>
    <property type="match status" value="1"/>
</dbReference>
<dbReference type="AlphaFoldDB" id="A0A6P0UE59"/>
<name>A0A6P0UE59_9FLAO</name>
<dbReference type="RefSeq" id="WP_163693949.1">
    <property type="nucleotide sequence ID" value="NZ_JAABOP010000004.1"/>
</dbReference>
<reference evidence="1 2" key="1">
    <citation type="submission" date="2020-01" db="EMBL/GenBank/DDBJ databases">
        <title>Muriicola jejuensis KCTC 22299.</title>
        <authorList>
            <person name="Wang G."/>
        </authorList>
    </citation>
    <scope>NUCLEOTIDE SEQUENCE [LARGE SCALE GENOMIC DNA]</scope>
    <source>
        <strain evidence="1 2">KCTC 22299</strain>
    </source>
</reference>
<organism evidence="1 2">
    <name type="scientific">Muriicola jejuensis</name>
    <dbReference type="NCBI Taxonomy" id="504488"/>
    <lineage>
        <taxon>Bacteria</taxon>
        <taxon>Pseudomonadati</taxon>
        <taxon>Bacteroidota</taxon>
        <taxon>Flavobacteriia</taxon>
        <taxon>Flavobacteriales</taxon>
        <taxon>Flavobacteriaceae</taxon>
        <taxon>Muriicola</taxon>
    </lineage>
</organism>
<dbReference type="EMBL" id="JAABOP010000004">
    <property type="protein sequence ID" value="NER11505.1"/>
    <property type="molecule type" value="Genomic_DNA"/>
</dbReference>
<keyword evidence="2" id="KW-1185">Reference proteome</keyword>
<feature type="non-terminal residue" evidence="1">
    <location>
        <position position="77"/>
    </location>
</feature>
<comment type="caution">
    <text evidence="1">The sequence shown here is derived from an EMBL/GenBank/DDBJ whole genome shotgun (WGS) entry which is preliminary data.</text>
</comment>